<evidence type="ECO:0000256" key="4">
    <source>
        <dbReference type="ARBA" id="ARBA00022777"/>
    </source>
</evidence>
<dbReference type="PROSITE" id="PS51285">
    <property type="entry name" value="AGC_KINASE_CTER"/>
    <property type="match status" value="1"/>
</dbReference>
<comment type="caution">
    <text evidence="8">The sequence shown here is derived from an EMBL/GenBank/DDBJ whole genome shotgun (WGS) entry which is preliminary data.</text>
</comment>
<keyword evidence="9" id="KW-1185">Reference proteome</keyword>
<evidence type="ECO:0000256" key="3">
    <source>
        <dbReference type="ARBA" id="ARBA00022741"/>
    </source>
</evidence>
<dbReference type="OrthoDB" id="63267at2759"/>
<evidence type="ECO:0000259" key="6">
    <source>
        <dbReference type="PROSITE" id="PS50011"/>
    </source>
</evidence>
<evidence type="ECO:0000256" key="5">
    <source>
        <dbReference type="ARBA" id="ARBA00022840"/>
    </source>
</evidence>
<keyword evidence="5" id="KW-0067">ATP-binding</keyword>
<dbReference type="Proteomes" id="UP000475862">
    <property type="component" value="Unassembled WGS sequence"/>
</dbReference>
<keyword evidence="4" id="KW-0418">Kinase</keyword>
<accession>A0A6G0T2Z2</accession>
<dbReference type="SUPFAM" id="SSF56112">
    <property type="entry name" value="Protein kinase-like (PK-like)"/>
    <property type="match status" value="1"/>
</dbReference>
<protein>
    <recommendedName>
        <fullName evidence="10">Protein kinase domain-containing protein</fullName>
    </recommendedName>
</protein>
<dbReference type="GO" id="GO:0005524">
    <property type="term" value="F:ATP binding"/>
    <property type="evidence" value="ECO:0007669"/>
    <property type="project" value="UniProtKB-KW"/>
</dbReference>
<dbReference type="Gene3D" id="1.10.510.10">
    <property type="entry name" value="Transferase(Phosphotransferase) domain 1"/>
    <property type="match status" value="1"/>
</dbReference>
<keyword evidence="1" id="KW-0723">Serine/threonine-protein kinase</keyword>
<dbReference type="InterPro" id="IPR000719">
    <property type="entry name" value="Prot_kinase_dom"/>
</dbReference>
<evidence type="ECO:0000259" key="7">
    <source>
        <dbReference type="PROSITE" id="PS51285"/>
    </source>
</evidence>
<evidence type="ECO:0000313" key="8">
    <source>
        <dbReference type="EMBL" id="KAE9524291.1"/>
    </source>
</evidence>
<organism evidence="8 9">
    <name type="scientific">Aphis glycines</name>
    <name type="common">Soybean aphid</name>
    <dbReference type="NCBI Taxonomy" id="307491"/>
    <lineage>
        <taxon>Eukaryota</taxon>
        <taxon>Metazoa</taxon>
        <taxon>Ecdysozoa</taxon>
        <taxon>Arthropoda</taxon>
        <taxon>Hexapoda</taxon>
        <taxon>Insecta</taxon>
        <taxon>Pterygota</taxon>
        <taxon>Neoptera</taxon>
        <taxon>Paraneoptera</taxon>
        <taxon>Hemiptera</taxon>
        <taxon>Sternorrhyncha</taxon>
        <taxon>Aphidomorpha</taxon>
        <taxon>Aphidoidea</taxon>
        <taxon>Aphididae</taxon>
        <taxon>Aphidini</taxon>
        <taxon>Aphis</taxon>
        <taxon>Aphis</taxon>
    </lineage>
</organism>
<sequence>MYDLRYGNPNMDVIPVSDLVFAQKLWTGSFGHVVLARHCATGELKTVKAVSARVASTSPRNVNADRNVMAAMGTFPFTVRLECWAADAEWLYFIMPMVSIGTLFELVSEYGRLSENVVRFFSAQILLGVEFLHATGLVHRNLKPENVLVNVNGYVRLSGFGESKLIGRASRTYSLCGTPDYMPPEMVGFRGYGLAVDYWSLGIMLYEMAAARPPFIGPDVGVLFGRILRGEYRMDNMFSPPLRNLIQNLVQTDLTKRLGNLKNGISDIKNHTWYSAINWLQIINQKTESPFRPTNTRFLPSDYVELKLRKNDNEFFDF</sequence>
<dbReference type="Pfam" id="PF00069">
    <property type="entry name" value="Pkinase"/>
    <property type="match status" value="1"/>
</dbReference>
<evidence type="ECO:0008006" key="10">
    <source>
        <dbReference type="Google" id="ProtNLM"/>
    </source>
</evidence>
<dbReference type="PROSITE" id="PS50011">
    <property type="entry name" value="PROTEIN_KINASE_DOM"/>
    <property type="match status" value="1"/>
</dbReference>
<reference evidence="8 9" key="1">
    <citation type="submission" date="2019-08" db="EMBL/GenBank/DDBJ databases">
        <title>The genome of the soybean aphid Biotype 1, its phylome, world population structure and adaptation to the North American continent.</title>
        <authorList>
            <person name="Giordano R."/>
            <person name="Donthu R.K."/>
            <person name="Hernandez A.G."/>
            <person name="Wright C.L."/>
            <person name="Zimin A.V."/>
        </authorList>
    </citation>
    <scope>NUCLEOTIDE SEQUENCE [LARGE SCALE GENOMIC DNA]</scope>
    <source>
        <tissue evidence="8">Whole aphids</tissue>
    </source>
</reference>
<evidence type="ECO:0000256" key="1">
    <source>
        <dbReference type="ARBA" id="ARBA00022527"/>
    </source>
</evidence>
<dbReference type="GO" id="GO:0005952">
    <property type="term" value="C:cAMP-dependent protein kinase complex"/>
    <property type="evidence" value="ECO:0007669"/>
    <property type="project" value="TreeGrafter"/>
</dbReference>
<gene>
    <name evidence="8" type="ORF">AGLY_015330</name>
</gene>
<dbReference type="EMBL" id="VYZN01000070">
    <property type="protein sequence ID" value="KAE9524291.1"/>
    <property type="molecule type" value="Genomic_DNA"/>
</dbReference>
<dbReference type="GO" id="GO:0004691">
    <property type="term" value="F:cAMP-dependent protein kinase activity"/>
    <property type="evidence" value="ECO:0007669"/>
    <property type="project" value="TreeGrafter"/>
</dbReference>
<dbReference type="InterPro" id="IPR000961">
    <property type="entry name" value="AGC-kinase_C"/>
</dbReference>
<dbReference type="PANTHER" id="PTHR24353">
    <property type="entry name" value="CYCLIC NUCLEOTIDE-DEPENDENT PROTEIN KINASE"/>
    <property type="match status" value="1"/>
</dbReference>
<dbReference type="PANTHER" id="PTHR24353:SF37">
    <property type="entry name" value="CAMP-DEPENDENT PROTEIN KINASE CATALYTIC SUBUNIT PRKX"/>
    <property type="match status" value="1"/>
</dbReference>
<feature type="domain" description="Protein kinase" evidence="6">
    <location>
        <begin position="19"/>
        <end position="274"/>
    </location>
</feature>
<proteinExistence type="predicted"/>
<dbReference type="InterPro" id="IPR011009">
    <property type="entry name" value="Kinase-like_dom_sf"/>
</dbReference>
<keyword evidence="3" id="KW-0547">Nucleotide-binding</keyword>
<evidence type="ECO:0000313" key="9">
    <source>
        <dbReference type="Proteomes" id="UP000475862"/>
    </source>
</evidence>
<dbReference type="AlphaFoldDB" id="A0A6G0T2Z2"/>
<dbReference type="Gene3D" id="3.30.200.20">
    <property type="entry name" value="Phosphorylase Kinase, domain 1"/>
    <property type="match status" value="1"/>
</dbReference>
<name>A0A6G0T2Z2_APHGL</name>
<keyword evidence="2" id="KW-0808">Transferase</keyword>
<feature type="domain" description="AGC-kinase C-terminal" evidence="7">
    <location>
        <begin position="275"/>
        <end position="318"/>
    </location>
</feature>
<evidence type="ECO:0000256" key="2">
    <source>
        <dbReference type="ARBA" id="ARBA00022679"/>
    </source>
</evidence>